<dbReference type="GO" id="GO:0008233">
    <property type="term" value="F:peptidase activity"/>
    <property type="evidence" value="ECO:0007669"/>
    <property type="project" value="InterPro"/>
</dbReference>
<dbReference type="InterPro" id="IPR009045">
    <property type="entry name" value="Zn_M74/Hedgehog-like"/>
</dbReference>
<evidence type="ECO:0000259" key="1">
    <source>
        <dbReference type="Pfam" id="PF02557"/>
    </source>
</evidence>
<dbReference type="InterPro" id="IPR058193">
    <property type="entry name" value="VanY/YodJ_core_dom"/>
</dbReference>
<evidence type="ECO:0000313" key="3">
    <source>
        <dbReference type="Proteomes" id="UP000682713"/>
    </source>
</evidence>
<dbReference type="EMBL" id="JAGYPJ010000001">
    <property type="protein sequence ID" value="MBS4200740.1"/>
    <property type="molecule type" value="Genomic_DNA"/>
</dbReference>
<proteinExistence type="predicted"/>
<dbReference type="AlphaFoldDB" id="A0A942TNC6"/>
<dbReference type="CDD" id="cd14852">
    <property type="entry name" value="LD-carboxypeptidase"/>
    <property type="match status" value="1"/>
</dbReference>
<dbReference type="SUPFAM" id="SSF55166">
    <property type="entry name" value="Hedgehog/DD-peptidase"/>
    <property type="match status" value="1"/>
</dbReference>
<dbReference type="Gene3D" id="3.30.200.180">
    <property type="match status" value="1"/>
</dbReference>
<evidence type="ECO:0000313" key="2">
    <source>
        <dbReference type="EMBL" id="MBS4200740.1"/>
    </source>
</evidence>
<comment type="caution">
    <text evidence="2">The sequence shown here is derived from an EMBL/GenBank/DDBJ whole genome shotgun (WGS) entry which is preliminary data.</text>
</comment>
<sequence>MKKIKWIFILGILALLFGYKFNDLHPEVNISDEKSKNTTYITIEKEHIHHGNLLLVNHDNPVQDIGVKRDIINLIEHQNHMQGYQLLDHNIKISEQVAERFSAMVNAAKKDHVDHFMINSGFRSLEEQNQLYEEMGPAYALPAGFSEHNLGLSLDIGSALNKMEDAEEGKWLEKNSWKYGFILRYPKDKTAITGIQYEPWHFRYVGLPHSAIMYKKNFTLEQYLDYIKKKKSISLHYKGEKYYISYHDFKNEPSLKIAVTRYYEISGDNKNGVIVTGLQ</sequence>
<dbReference type="InterPro" id="IPR052179">
    <property type="entry name" value="DD-CPase-like"/>
</dbReference>
<accession>A0A942TNC6</accession>
<reference evidence="2 3" key="1">
    <citation type="submission" date="2021-05" db="EMBL/GenBank/DDBJ databases">
        <title>Novel Bacillus species.</title>
        <authorList>
            <person name="Liu G."/>
        </authorList>
    </citation>
    <scope>NUCLEOTIDE SEQUENCE [LARGE SCALE GENOMIC DNA]</scope>
    <source>
        <strain evidence="2 3">FJAT-49732</strain>
    </source>
</reference>
<dbReference type="InterPro" id="IPR003709">
    <property type="entry name" value="VanY-like_core_dom"/>
</dbReference>
<keyword evidence="3" id="KW-1185">Reference proteome</keyword>
<dbReference type="Proteomes" id="UP000682713">
    <property type="component" value="Unassembled WGS sequence"/>
</dbReference>
<gene>
    <name evidence="2" type="ORF">KHA93_13970</name>
</gene>
<dbReference type="PANTHER" id="PTHR34385:SF1">
    <property type="entry name" value="PEPTIDOGLYCAN L-ALANYL-D-GLUTAMATE ENDOPEPTIDASE CWLK"/>
    <property type="match status" value="1"/>
</dbReference>
<name>A0A942TNC6_9BACI</name>
<protein>
    <submittedName>
        <fullName evidence="2">M15 family metallopeptidase</fullName>
    </submittedName>
</protein>
<feature type="domain" description="D-alanyl-D-alanine carboxypeptidase-like core" evidence="1">
    <location>
        <begin position="91"/>
        <end position="206"/>
    </location>
</feature>
<dbReference type="PANTHER" id="PTHR34385">
    <property type="entry name" value="D-ALANYL-D-ALANINE CARBOXYPEPTIDASE"/>
    <property type="match status" value="1"/>
</dbReference>
<dbReference type="RefSeq" id="WP_213111285.1">
    <property type="nucleotide sequence ID" value="NZ_JAGYPJ010000001.1"/>
</dbReference>
<dbReference type="Gene3D" id="3.30.1380.10">
    <property type="match status" value="1"/>
</dbReference>
<organism evidence="2 3">
    <name type="scientific">Lederbergia citrisecunda</name>
    <dbReference type="NCBI Taxonomy" id="2833583"/>
    <lineage>
        <taxon>Bacteria</taxon>
        <taxon>Bacillati</taxon>
        <taxon>Bacillota</taxon>
        <taxon>Bacilli</taxon>
        <taxon>Bacillales</taxon>
        <taxon>Bacillaceae</taxon>
        <taxon>Lederbergia</taxon>
    </lineage>
</organism>
<dbReference type="GO" id="GO:0006508">
    <property type="term" value="P:proteolysis"/>
    <property type="evidence" value="ECO:0007669"/>
    <property type="project" value="InterPro"/>
</dbReference>
<dbReference type="Pfam" id="PF02557">
    <property type="entry name" value="VanY"/>
    <property type="match status" value="1"/>
</dbReference>